<dbReference type="InterPro" id="IPR000089">
    <property type="entry name" value="Biotin_lipoyl"/>
</dbReference>
<dbReference type="SUPFAM" id="SSF51230">
    <property type="entry name" value="Single hybrid motif"/>
    <property type="match status" value="1"/>
</dbReference>
<dbReference type="EC" id="2.3.1.12" evidence="2"/>
<dbReference type="PANTHER" id="PTHR43194">
    <property type="entry name" value="HYDROLASE ALPHA/BETA FOLD FAMILY"/>
    <property type="match status" value="1"/>
</dbReference>
<dbReference type="RefSeq" id="WP_378271428.1">
    <property type="nucleotide sequence ID" value="NZ_JBHUKR010000027.1"/>
</dbReference>
<dbReference type="EMBL" id="JBHUKR010000027">
    <property type="protein sequence ID" value="MFD2422378.1"/>
    <property type="molecule type" value="Genomic_DNA"/>
</dbReference>
<dbReference type="SUPFAM" id="SSF53474">
    <property type="entry name" value="alpha/beta-Hydrolases"/>
    <property type="match status" value="1"/>
</dbReference>
<evidence type="ECO:0000259" key="1">
    <source>
        <dbReference type="PROSITE" id="PS50968"/>
    </source>
</evidence>
<dbReference type="Proteomes" id="UP001597417">
    <property type="component" value="Unassembled WGS sequence"/>
</dbReference>
<gene>
    <name evidence="2" type="ORF">ACFSXZ_39255</name>
</gene>
<dbReference type="CDD" id="cd06849">
    <property type="entry name" value="lipoyl_domain"/>
    <property type="match status" value="1"/>
</dbReference>
<proteinExistence type="predicted"/>
<dbReference type="Gene3D" id="3.40.50.1820">
    <property type="entry name" value="alpha/beta hydrolase"/>
    <property type="match status" value="1"/>
</dbReference>
<comment type="caution">
    <text evidence="2">The sequence shown here is derived from an EMBL/GenBank/DDBJ whole genome shotgun (WGS) entry which is preliminary data.</text>
</comment>
<dbReference type="Pfam" id="PF00364">
    <property type="entry name" value="Biotin_lipoyl"/>
    <property type="match status" value="1"/>
</dbReference>
<dbReference type="Gene3D" id="2.40.50.100">
    <property type="match status" value="1"/>
</dbReference>
<dbReference type="InterPro" id="IPR000073">
    <property type="entry name" value="AB_hydrolase_1"/>
</dbReference>
<dbReference type="InterPro" id="IPR050228">
    <property type="entry name" value="Carboxylesterase_BioH"/>
</dbReference>
<reference evidence="3" key="1">
    <citation type="journal article" date="2019" name="Int. J. Syst. Evol. Microbiol.">
        <title>The Global Catalogue of Microorganisms (GCM) 10K type strain sequencing project: providing services to taxonomists for standard genome sequencing and annotation.</title>
        <authorList>
            <consortium name="The Broad Institute Genomics Platform"/>
            <consortium name="The Broad Institute Genome Sequencing Center for Infectious Disease"/>
            <person name="Wu L."/>
            <person name="Ma J."/>
        </authorList>
    </citation>
    <scope>NUCLEOTIDE SEQUENCE [LARGE SCALE GENOMIC DNA]</scope>
    <source>
        <strain evidence="3">CGMCC 4.7645</strain>
    </source>
</reference>
<dbReference type="NCBIfam" id="NF011457">
    <property type="entry name" value="PRK14875.1"/>
    <property type="match status" value="1"/>
</dbReference>
<dbReference type="InterPro" id="IPR029058">
    <property type="entry name" value="AB_hydrolase_fold"/>
</dbReference>
<name>A0ABW5G4Z0_9PSEU</name>
<keyword evidence="2" id="KW-0808">Transferase</keyword>
<dbReference type="Pfam" id="PF00561">
    <property type="entry name" value="Abhydrolase_1"/>
    <property type="match status" value="1"/>
</dbReference>
<keyword evidence="2" id="KW-0012">Acyltransferase</keyword>
<dbReference type="PANTHER" id="PTHR43194:SF2">
    <property type="entry name" value="PEROXISOMAL MEMBRANE PROTEIN LPX1"/>
    <property type="match status" value="1"/>
</dbReference>
<dbReference type="PRINTS" id="PR00111">
    <property type="entry name" value="ABHYDROLASE"/>
</dbReference>
<evidence type="ECO:0000313" key="3">
    <source>
        <dbReference type="Proteomes" id="UP001597417"/>
    </source>
</evidence>
<evidence type="ECO:0000313" key="2">
    <source>
        <dbReference type="EMBL" id="MFD2422378.1"/>
    </source>
</evidence>
<dbReference type="PROSITE" id="PS50968">
    <property type="entry name" value="BIOTINYL_LIPOYL"/>
    <property type="match status" value="1"/>
</dbReference>
<accession>A0ABW5G4Z0</accession>
<organism evidence="2 3">
    <name type="scientific">Amycolatopsis pigmentata</name>
    <dbReference type="NCBI Taxonomy" id="450801"/>
    <lineage>
        <taxon>Bacteria</taxon>
        <taxon>Bacillati</taxon>
        <taxon>Actinomycetota</taxon>
        <taxon>Actinomycetes</taxon>
        <taxon>Pseudonocardiales</taxon>
        <taxon>Pseudonocardiaceae</taxon>
        <taxon>Amycolatopsis</taxon>
    </lineage>
</organism>
<feature type="domain" description="Lipoyl-binding" evidence="1">
    <location>
        <begin position="4"/>
        <end position="79"/>
    </location>
</feature>
<dbReference type="GO" id="GO:0004742">
    <property type="term" value="F:dihydrolipoyllysine-residue acetyltransferase activity"/>
    <property type="evidence" value="ECO:0007669"/>
    <property type="project" value="UniProtKB-EC"/>
</dbReference>
<protein>
    <submittedName>
        <fullName evidence="2">Acetoin dehydrogenase dihydrolipoyllysine-residue acetyltransferase subunit</fullName>
        <ecNumber evidence="2">2.3.1.12</ecNumber>
    </submittedName>
</protein>
<dbReference type="InterPro" id="IPR011053">
    <property type="entry name" value="Single_hybrid_motif"/>
</dbReference>
<sequence>MGDIVRVTMPSWGLSMASGKIVEWLVAEGDEIGEGDDLVEIDTDKIAGVLEAAQPGILRRVVAHVGEDVPVGVCIALIADGDVPETDLDEQARIARQELEAGAIIDGTERETGEITIDGRAIAYTTYGARGPDIVLVHGFAGEKTSWLFVQQALSTGHVVHAIDLPGHGESDKDVGDGSLDVLARTVLGYLAERGIHRAHLVGHSLGGAVVAEAALREPERVASLTLLAPAGVGPAINAGHLRGLVSAATPRELAPYLARLFADPTMATPQLADDVMRFKSTDGVEASLRTLTGTLLDGDRPRFDLVDQLAGLRIPVTVVWGRKDEVLPAANVDVLPSTMRALLVDDAGHMLHLEQPSAVVASITSVTGR</sequence>
<keyword evidence="3" id="KW-1185">Reference proteome</keyword>